<feature type="non-terminal residue" evidence="2">
    <location>
        <position position="1"/>
    </location>
</feature>
<protein>
    <submittedName>
        <fullName evidence="2">Hydroxy-3-methylglutaryl-CoA reductase</fullName>
    </submittedName>
</protein>
<sequence length="114" mass="12369">VAYFLLHRWRDKIRNSIPLHVSVSLAAIICLIASFPEIQRVGSSPYGSDLLYAHAGPNLLFTTIGRTERKPRFFLATNMGGIIAFALSLGKPGSFGSHTETDRAATHGIACVSK</sequence>
<dbReference type="AlphaFoldDB" id="A0A097DBI0"/>
<keyword evidence="1" id="KW-0812">Transmembrane</keyword>
<organism evidence="2">
    <name type="scientific">Aconitum heterophyllum</name>
    <dbReference type="NCBI Taxonomy" id="279769"/>
    <lineage>
        <taxon>Eukaryota</taxon>
        <taxon>Viridiplantae</taxon>
        <taxon>Streptophyta</taxon>
        <taxon>Embryophyta</taxon>
        <taxon>Tracheophyta</taxon>
        <taxon>Spermatophyta</taxon>
        <taxon>Magnoliopsida</taxon>
        <taxon>Ranunculales</taxon>
        <taxon>Ranunculaceae</taxon>
        <taxon>Ranunculoideae</taxon>
        <taxon>Delphinieae</taxon>
        <taxon>Aconitum</taxon>
    </lineage>
</organism>
<keyword evidence="1" id="KW-0472">Membrane</keyword>
<gene>
    <name evidence="2" type="primary">HMGR</name>
</gene>
<reference evidence="2" key="1">
    <citation type="journal article" date="2014" name="Phytochemistry">
        <title>Multiple genes of mevalonate and non-mevalonate pathways contribute to high aconites content in an endangered medicinal herb, Aconitum heterophyllum Wall.</title>
        <authorList>
            <person name="Malhotra N."/>
            <person name="Kumar V."/>
            <person name="Sood H."/>
            <person name="Singh T.R."/>
            <person name="Chauhan R.S."/>
        </authorList>
    </citation>
    <scope>NUCLEOTIDE SEQUENCE</scope>
    <source>
        <tissue evidence="2">Leaf</tissue>
    </source>
</reference>
<feature type="non-terminal residue" evidence="2">
    <location>
        <position position="114"/>
    </location>
</feature>
<proteinExistence type="predicted"/>
<keyword evidence="1" id="KW-1133">Transmembrane helix</keyword>
<accession>A0A097DBI0</accession>
<dbReference type="EMBL" id="KF961194">
    <property type="protein sequence ID" value="AIS92482.1"/>
    <property type="molecule type" value="Genomic_DNA"/>
</dbReference>
<name>A0A097DBI0_9MAGN</name>
<evidence type="ECO:0000256" key="1">
    <source>
        <dbReference type="SAM" id="Phobius"/>
    </source>
</evidence>
<evidence type="ECO:0000313" key="2">
    <source>
        <dbReference type="EMBL" id="AIS92482.1"/>
    </source>
</evidence>
<feature type="transmembrane region" description="Helical" evidence="1">
    <location>
        <begin position="17"/>
        <end position="35"/>
    </location>
</feature>